<dbReference type="InterPro" id="IPR038297">
    <property type="entry name" value="CcmH/CycL/NrfF/Ccl2_sf"/>
</dbReference>
<keyword evidence="7" id="KW-1133">Transmembrane helix</keyword>
<dbReference type="KEGG" id="swi:Swit_3992"/>
<accession>A0A9J9LE42</accession>
<feature type="domain" description="CcmH/CycL/Ccl2/NrfF N-terminal" evidence="8">
    <location>
        <begin position="63"/>
        <end position="177"/>
    </location>
</feature>
<evidence type="ECO:0000313" key="9">
    <source>
        <dbReference type="EMBL" id="ABQ70337.1"/>
    </source>
</evidence>
<gene>
    <name evidence="9" type="ordered locus">Swit_3992</name>
</gene>
<keyword evidence="3 7" id="KW-0479">Metal-binding</keyword>
<dbReference type="InterPro" id="IPR051263">
    <property type="entry name" value="C-type_cytochrome_biogenesis"/>
</dbReference>
<evidence type="ECO:0000313" key="10">
    <source>
        <dbReference type="Proteomes" id="UP000001989"/>
    </source>
</evidence>
<dbReference type="Pfam" id="PF03918">
    <property type="entry name" value="CcmH"/>
    <property type="match status" value="1"/>
</dbReference>
<reference evidence="9 10" key="1">
    <citation type="journal article" date="2010" name="J. Bacteriol.">
        <title>Genome sequence of the dioxin-mineralizing bacterium Sphingomonas wittichii RW1.</title>
        <authorList>
            <person name="Miller T.R."/>
            <person name="Delcher A.L."/>
            <person name="Salzberg S.L."/>
            <person name="Saunders E."/>
            <person name="Detter J.C."/>
            <person name="Halden R.U."/>
        </authorList>
    </citation>
    <scope>NUCLEOTIDE SEQUENCE [LARGE SCALE GENOMIC DNA]</scope>
    <source>
        <strain evidence="10">DSM 6014 / CCUG 31198 / JCM 15750 / NBRC 105917 / EY 4224 / RW1</strain>
    </source>
</reference>
<keyword evidence="7" id="KW-0472">Membrane</keyword>
<dbReference type="CDD" id="cd16378">
    <property type="entry name" value="CcmH_N"/>
    <property type="match status" value="1"/>
</dbReference>
<feature type="transmembrane region" description="Helical" evidence="7">
    <location>
        <begin position="149"/>
        <end position="168"/>
    </location>
</feature>
<evidence type="ECO:0000256" key="4">
    <source>
        <dbReference type="ARBA" id="ARBA00022729"/>
    </source>
</evidence>
<dbReference type="InterPro" id="IPR005616">
    <property type="entry name" value="CcmH/CycL/Ccl2/NrfF_N"/>
</dbReference>
<keyword evidence="10" id="KW-1185">Reference proteome</keyword>
<organism evidence="9 10">
    <name type="scientific">Rhizorhabdus wittichii (strain DSM 6014 / CCUG 31198 / JCM 15750 / NBRC 105917 / EY 4224 / RW1)</name>
    <name type="common">Sphingomonas wittichii</name>
    <dbReference type="NCBI Taxonomy" id="392499"/>
    <lineage>
        <taxon>Bacteria</taxon>
        <taxon>Pseudomonadati</taxon>
        <taxon>Pseudomonadota</taxon>
        <taxon>Alphaproteobacteria</taxon>
        <taxon>Sphingomonadales</taxon>
        <taxon>Sphingomonadaceae</taxon>
        <taxon>Rhizorhabdus</taxon>
    </lineage>
</organism>
<keyword evidence="4 7" id="KW-0732">Signal</keyword>
<dbReference type="PANTHER" id="PTHR47870">
    <property type="entry name" value="CYTOCHROME C-TYPE BIOGENESIS PROTEIN CCMH"/>
    <property type="match status" value="1"/>
</dbReference>
<sequence length="178" mass="19630">MKGLPEILPARSGGRGTIRRMVEGWRRRRLLPKAPPSTGFARGGFLAAALLLAVSAPVFADSLMPAAKYADEQLADPGKEKQAKALMETIRCLVCQGQSIADSNAEMAGDMRALIRTRIEAGEKPEAIRAWLIERYGDWVSFKPPLDGLTWPLYVVPVLFLGLGFWIVSGRLKRRRKG</sequence>
<dbReference type="PANTHER" id="PTHR47870:SF1">
    <property type="entry name" value="CYTOCHROME C-TYPE BIOGENESIS PROTEIN CCMH"/>
    <property type="match status" value="1"/>
</dbReference>
<dbReference type="AlphaFoldDB" id="A0A9J9LE42"/>
<dbReference type="GO" id="GO:0005886">
    <property type="term" value="C:plasma membrane"/>
    <property type="evidence" value="ECO:0007669"/>
    <property type="project" value="TreeGrafter"/>
</dbReference>
<dbReference type="Proteomes" id="UP000001989">
    <property type="component" value="Chromosome"/>
</dbReference>
<dbReference type="Gene3D" id="1.10.8.640">
    <property type="entry name" value="Cytochrome C biogenesis protein"/>
    <property type="match status" value="1"/>
</dbReference>
<dbReference type="EMBL" id="CP000699">
    <property type="protein sequence ID" value="ABQ70337.1"/>
    <property type="molecule type" value="Genomic_DNA"/>
</dbReference>
<evidence type="ECO:0000256" key="5">
    <source>
        <dbReference type="ARBA" id="ARBA00022748"/>
    </source>
</evidence>
<keyword evidence="6 7" id="KW-0408">Iron</keyword>
<proteinExistence type="inferred from homology"/>
<dbReference type="GO" id="GO:0017004">
    <property type="term" value="P:cytochrome complex assembly"/>
    <property type="evidence" value="ECO:0007669"/>
    <property type="project" value="UniProtKB-KW"/>
</dbReference>
<evidence type="ECO:0000256" key="7">
    <source>
        <dbReference type="RuleBase" id="RU364112"/>
    </source>
</evidence>
<dbReference type="GO" id="GO:0046872">
    <property type="term" value="F:metal ion binding"/>
    <property type="evidence" value="ECO:0007669"/>
    <property type="project" value="UniProtKB-KW"/>
</dbReference>
<keyword evidence="5" id="KW-0201">Cytochrome c-type biogenesis</keyword>
<keyword evidence="2 7" id="KW-0349">Heme</keyword>
<keyword evidence="7" id="KW-0812">Transmembrane</keyword>
<evidence type="ECO:0000256" key="2">
    <source>
        <dbReference type="ARBA" id="ARBA00022617"/>
    </source>
</evidence>
<evidence type="ECO:0000256" key="6">
    <source>
        <dbReference type="ARBA" id="ARBA00023004"/>
    </source>
</evidence>
<evidence type="ECO:0000256" key="1">
    <source>
        <dbReference type="ARBA" id="ARBA00010342"/>
    </source>
</evidence>
<protein>
    <recommendedName>
        <fullName evidence="7">Cytochrome c-type biogenesis protein</fullName>
    </recommendedName>
</protein>
<evidence type="ECO:0000259" key="8">
    <source>
        <dbReference type="Pfam" id="PF03918"/>
    </source>
</evidence>
<comment type="function">
    <text evidence="7">Possible subunit of a heme lyase.</text>
</comment>
<evidence type="ECO:0000256" key="3">
    <source>
        <dbReference type="ARBA" id="ARBA00022723"/>
    </source>
</evidence>
<name>A0A9J9LE42_RHIWR</name>
<comment type="similarity">
    <text evidence="1 7">Belongs to the CcmH/CycL/Ccl2/NrfF family.</text>
</comment>